<feature type="compositionally biased region" description="Basic residues" evidence="1">
    <location>
        <begin position="530"/>
        <end position="539"/>
    </location>
</feature>
<evidence type="ECO:0000313" key="2">
    <source>
        <dbReference type="EMBL" id="JAS99807.1"/>
    </source>
</evidence>
<feature type="compositionally biased region" description="Polar residues" evidence="1">
    <location>
        <begin position="502"/>
        <end position="513"/>
    </location>
</feature>
<feature type="compositionally biased region" description="Polar residues" evidence="1">
    <location>
        <begin position="549"/>
        <end position="560"/>
    </location>
</feature>
<feature type="region of interest" description="Disordered" evidence="1">
    <location>
        <begin position="1219"/>
        <end position="1245"/>
    </location>
</feature>
<sequence>PKVQKLKPPCPKNDDVSTKEIRNKECKISKEPSKEHKVISDVLDVCDCKEKTCDKEESSKINDSFEVCDKNICKNDKQSVKCPLSLSESTNVQCPKSKKDENVTQSANICTKLTRKDAELVLAECPKPKTKECVSKKDDRICKTSKGPQETKERNAKRQCKSLSAFQCQHIEPKVTEKLQIISQETSFNQVGMNSDLSKLKCEKYMGFKIKRSSSETIQPDENKMKSSKSPCKKLSSIEKPCAASIQESEVKIKEPKKYKNNENYSKHKKIDNKITKSELCLKSSKTSLKKGKSSTDKKLNSKKSISCPNKIREEKRNEVCGQSKTSELSPKRFEAKICSPSSEVNSKTKTKKVSSKQNIKKSKLVEDCCLSDISNIVESNKECTIKDLKKFSDHCEQDNSVEKIDKDLSNQCNKNVDDGESLNKKEAICEEQVDKLIKTNGSECSEMNKPEESKIKCPTNKQQKSSSEQSQESMKRKISNKVKRNKSAVICSFDKASNKSISLKSKATQNSKKILLKAKSSPNITKTSSKGKKSKFCNKVKDPKTQKSKTSMRNTTACSKPSRDLEITTKEKSSSSKTKLSKSKNREKSKDSKDNIAKSSNRSKSTRMCSLQTLQKRVTENAVKKSKTVEVKSFSEMKSNGPEIDKADLQNGSSVLGKLSEIKEKKVQDRSNENIVVLFDKEKKLDNSNVLNPKSGTTAVQYSQKNEYWYTNNMGSKFALKEDESQNEYSKLECSKLMHSQRHLTIPEHIIKQNKNNKDSSTVKTIRSNLPKITQKTRKIECSSVQNNNTTAKFTKKDEVNTMIKIDRDELERIDEGKNIKSVESKKMGENFKCNDSVMEKYDIKDKHDNKKIILTNKSKSKDSIVRPIFVKKQNVIDQPICENLQSAMHSEIKSKENEKHWIAKNLTVGKKDVMQKNKFSQEQIILSNNIKKNIKTDLVDKSLHKHQNNDKKDELNIKELLNQQKLTKLKIFNPTISKRFALRSINGSHVLPIAIKTERNRGKSSYSSTEENKHSSDAFKKTITETINKPSTDKIHLNTNNTLNKRIKIGTDLNRDKKIQPFNGTNKLQPYLPSKSPKEHMNGSLCSDNKNYGRKNTISDSKAQHQDKSITLKTSNMSINNEQYPKDKQTYKKEKHNHVSEKMGSTKLFVVQNNENNHINKKSLNKSTVGNLKSDNCSSKLNMLNILISNGNQPKDKVINTTEMKTDKKTEKMLMKLSSPEHKKAQTSSVKQSSTGNEIGHLKSDNYSSNLNVSNIVISNDKWSSDKESNTKEMKRDFKAEKIHIEPSAQQLKKAVFNSTKQSVTKNVTGNFKSDNLLKLQKPVSNKITPSLKNRIKNSPSTCVNLNKDSLTNTKEDVSSEVSKTNTNNLQDTLNNVKREKIYTIPNIKPKTALQSQNKRTDLINANLKSPPKLENFNRNKNVNIKSKTFIQETSSSLVNRNRPNTVNNTFAHAQNPSLVKSLGAKNNVEKQQIRLEVKNIQDKMKKNTADTTKKFTNPRVKSSLSPIQNDTIERQRTFMTKPGKRLKKIMKKNPTLKVKRCKTYVVLRKSNITNSLRENRSLVGSVQSKTQETGNMKQINTSKENDVKKSIKVDRIRKRASVIFKDHKSNSNLSQRNVTNNINNGLDQGKTNENKIKIPLSKELSKVSLLKSNSDQNLKSLVNSNINESGKILNTSHTNINRGQMNKNKTVNVFPSSKLNSTHHSPFKKIPGAK</sequence>
<feature type="region of interest" description="Disordered" evidence="1">
    <location>
        <begin position="441"/>
        <end position="486"/>
    </location>
</feature>
<name>A0A1B6JKW9_9HEMI</name>
<feature type="region of interest" description="Disordered" evidence="1">
    <location>
        <begin position="286"/>
        <end position="309"/>
    </location>
</feature>
<feature type="region of interest" description="Disordered" evidence="1">
    <location>
        <begin position="1060"/>
        <end position="1092"/>
    </location>
</feature>
<feature type="non-terminal residue" evidence="2">
    <location>
        <position position="1"/>
    </location>
</feature>
<protein>
    <submittedName>
        <fullName evidence="2">Uncharacterized protein</fullName>
    </submittedName>
</protein>
<accession>A0A1B6JKW9</accession>
<feature type="compositionally biased region" description="Low complexity" evidence="1">
    <location>
        <begin position="462"/>
        <end position="473"/>
    </location>
</feature>
<proteinExistence type="predicted"/>
<feature type="compositionally biased region" description="Polar residues" evidence="1">
    <location>
        <begin position="1698"/>
        <end position="1707"/>
    </location>
</feature>
<feature type="region of interest" description="Disordered" evidence="1">
    <location>
        <begin position="1698"/>
        <end position="1717"/>
    </location>
</feature>
<dbReference type="EMBL" id="GECU01007899">
    <property type="protein sequence ID" value="JAS99807.1"/>
    <property type="molecule type" value="Transcribed_RNA"/>
</dbReference>
<gene>
    <name evidence="2" type="ORF">g.53765</name>
</gene>
<evidence type="ECO:0000256" key="1">
    <source>
        <dbReference type="SAM" id="MobiDB-lite"/>
    </source>
</evidence>
<feature type="region of interest" description="Disordered" evidence="1">
    <location>
        <begin position="502"/>
        <end position="611"/>
    </location>
</feature>
<feature type="region of interest" description="Disordered" evidence="1">
    <location>
        <begin position="213"/>
        <end position="238"/>
    </location>
</feature>
<feature type="compositionally biased region" description="Polar residues" evidence="1">
    <location>
        <begin position="598"/>
        <end position="611"/>
    </location>
</feature>
<organism evidence="2">
    <name type="scientific">Homalodisca liturata</name>
    <dbReference type="NCBI Taxonomy" id="320908"/>
    <lineage>
        <taxon>Eukaryota</taxon>
        <taxon>Metazoa</taxon>
        <taxon>Ecdysozoa</taxon>
        <taxon>Arthropoda</taxon>
        <taxon>Hexapoda</taxon>
        <taxon>Insecta</taxon>
        <taxon>Pterygota</taxon>
        <taxon>Neoptera</taxon>
        <taxon>Paraneoptera</taxon>
        <taxon>Hemiptera</taxon>
        <taxon>Auchenorrhyncha</taxon>
        <taxon>Membracoidea</taxon>
        <taxon>Cicadellidae</taxon>
        <taxon>Cicadellinae</taxon>
        <taxon>Proconiini</taxon>
        <taxon>Homalodisca</taxon>
    </lineage>
</organism>
<feature type="compositionally biased region" description="Polar residues" evidence="1">
    <location>
        <begin position="1228"/>
        <end position="1239"/>
    </location>
</feature>
<feature type="compositionally biased region" description="Basic and acidic residues" evidence="1">
    <location>
        <begin position="447"/>
        <end position="456"/>
    </location>
</feature>
<feature type="compositionally biased region" description="Basic and acidic residues" evidence="1">
    <location>
        <begin position="562"/>
        <end position="575"/>
    </location>
</feature>
<reference evidence="2" key="1">
    <citation type="submission" date="2015-11" db="EMBL/GenBank/DDBJ databases">
        <title>De novo transcriptome assembly of four potential Pierce s Disease insect vectors from Arizona vineyards.</title>
        <authorList>
            <person name="Tassone E.E."/>
        </authorList>
    </citation>
    <scope>NUCLEOTIDE SEQUENCE</scope>
</reference>
<feature type="compositionally biased region" description="Basic and acidic residues" evidence="1">
    <location>
        <begin position="585"/>
        <end position="597"/>
    </location>
</feature>
<feature type="compositionally biased region" description="Basic residues" evidence="1">
    <location>
        <begin position="477"/>
        <end position="486"/>
    </location>
</feature>